<reference evidence="2 3" key="1">
    <citation type="submission" date="2021-06" db="EMBL/GenBank/DDBJ databases">
        <authorList>
            <person name="Palmer J.M."/>
        </authorList>
    </citation>
    <scope>NUCLEOTIDE SEQUENCE [LARGE SCALE GENOMIC DNA]</scope>
    <source>
        <strain evidence="3">if_2019</strain>
        <tissue evidence="2">Muscle</tissue>
    </source>
</reference>
<evidence type="ECO:0000256" key="1">
    <source>
        <dbReference type="SAM" id="MobiDB-lite"/>
    </source>
</evidence>
<evidence type="ECO:0000313" key="3">
    <source>
        <dbReference type="Proteomes" id="UP001482620"/>
    </source>
</evidence>
<feature type="region of interest" description="Disordered" evidence="1">
    <location>
        <begin position="176"/>
        <end position="195"/>
    </location>
</feature>
<proteinExistence type="predicted"/>
<gene>
    <name evidence="2" type="ORF">ILYODFUR_009209</name>
</gene>
<evidence type="ECO:0000313" key="2">
    <source>
        <dbReference type="EMBL" id="MEQ2236120.1"/>
    </source>
</evidence>
<sequence>MGVFPVLGLTALANITRLEIERALPAVVLALEACANGADLGIERPLPVVVVLTLEALADAAVLGIDGAIPAVVLALEALTDAPVLGIEGAIPGVVIALIALATAAALKVKGENRARGHGQCTAPGLGLDLSLHSTTAIFSPIIREVRVLVRDCFYEKEGFRNLAHQERALSYSRLLGQKRRNRGHQGRAVSKDHPQVRAENKCYRGVMKSSAQEGAPIKSCLQEVKRDKVHEDGAVSDDACQERAVSDSCHQEELVTNDRDQ</sequence>
<keyword evidence="3" id="KW-1185">Reference proteome</keyword>
<protein>
    <submittedName>
        <fullName evidence="2">Uncharacterized protein</fullName>
    </submittedName>
</protein>
<dbReference type="EMBL" id="JAHRIQ010046977">
    <property type="protein sequence ID" value="MEQ2236120.1"/>
    <property type="molecule type" value="Genomic_DNA"/>
</dbReference>
<dbReference type="Proteomes" id="UP001482620">
    <property type="component" value="Unassembled WGS sequence"/>
</dbReference>
<accession>A0ABV0TUZ8</accession>
<organism evidence="2 3">
    <name type="scientific">Ilyodon furcidens</name>
    <name type="common">goldbreast splitfin</name>
    <dbReference type="NCBI Taxonomy" id="33524"/>
    <lineage>
        <taxon>Eukaryota</taxon>
        <taxon>Metazoa</taxon>
        <taxon>Chordata</taxon>
        <taxon>Craniata</taxon>
        <taxon>Vertebrata</taxon>
        <taxon>Euteleostomi</taxon>
        <taxon>Actinopterygii</taxon>
        <taxon>Neopterygii</taxon>
        <taxon>Teleostei</taxon>
        <taxon>Neoteleostei</taxon>
        <taxon>Acanthomorphata</taxon>
        <taxon>Ovalentaria</taxon>
        <taxon>Atherinomorphae</taxon>
        <taxon>Cyprinodontiformes</taxon>
        <taxon>Goodeidae</taxon>
        <taxon>Ilyodon</taxon>
    </lineage>
</organism>
<name>A0ABV0TUZ8_9TELE</name>
<comment type="caution">
    <text evidence="2">The sequence shown here is derived from an EMBL/GenBank/DDBJ whole genome shotgun (WGS) entry which is preliminary data.</text>
</comment>
<feature type="compositionally biased region" description="Basic residues" evidence="1">
    <location>
        <begin position="177"/>
        <end position="186"/>
    </location>
</feature>